<proteinExistence type="predicted"/>
<dbReference type="PANTHER" id="PTHR33978:SF18">
    <property type="entry name" value="OS01G0656300 PROTEIN"/>
    <property type="match status" value="1"/>
</dbReference>
<keyword evidence="2" id="KW-1185">Reference proteome</keyword>
<protein>
    <submittedName>
        <fullName evidence="1">Uncharacterized protein</fullName>
    </submittedName>
</protein>
<evidence type="ECO:0000313" key="1">
    <source>
        <dbReference type="EMBL" id="GAA0154366.1"/>
    </source>
</evidence>
<dbReference type="PANTHER" id="PTHR33978">
    <property type="entry name" value="SERINE/THREONINE-KINASE"/>
    <property type="match status" value="1"/>
</dbReference>
<organism evidence="1 2">
    <name type="scientific">Lithospermum erythrorhizon</name>
    <name type="common">Purple gromwell</name>
    <name type="synonym">Lithospermum officinale var. erythrorhizon</name>
    <dbReference type="NCBI Taxonomy" id="34254"/>
    <lineage>
        <taxon>Eukaryota</taxon>
        <taxon>Viridiplantae</taxon>
        <taxon>Streptophyta</taxon>
        <taxon>Embryophyta</taxon>
        <taxon>Tracheophyta</taxon>
        <taxon>Spermatophyta</taxon>
        <taxon>Magnoliopsida</taxon>
        <taxon>eudicotyledons</taxon>
        <taxon>Gunneridae</taxon>
        <taxon>Pentapetalae</taxon>
        <taxon>asterids</taxon>
        <taxon>lamiids</taxon>
        <taxon>Boraginales</taxon>
        <taxon>Boraginaceae</taxon>
        <taxon>Boraginoideae</taxon>
        <taxon>Lithospermeae</taxon>
        <taxon>Lithospermum</taxon>
    </lineage>
</organism>
<dbReference type="EMBL" id="BAABME010002379">
    <property type="protein sequence ID" value="GAA0154366.1"/>
    <property type="molecule type" value="Genomic_DNA"/>
</dbReference>
<comment type="caution">
    <text evidence="1">The sequence shown here is derived from an EMBL/GenBank/DDBJ whole genome shotgun (WGS) entry which is preliminary data.</text>
</comment>
<gene>
    <name evidence="1" type="ORF">LIER_12364</name>
</gene>
<dbReference type="Proteomes" id="UP001454036">
    <property type="component" value="Unassembled WGS sequence"/>
</dbReference>
<evidence type="ECO:0000313" key="2">
    <source>
        <dbReference type="Proteomes" id="UP001454036"/>
    </source>
</evidence>
<name>A0AAV3PTE4_LITER</name>
<dbReference type="AlphaFoldDB" id="A0AAV3PTE4"/>
<sequence>MSIIASKENQKIDVKYQKENGIWDCGSNLYDSYELVSLSNIIDRNLMVLPGLSGSKKPEKPTRFGNAPRILNGFFLTNYLTLDNNHDADVWLSKKKKGACLMVLFKRRNNETVKKDKWKKIIPNILGKCY</sequence>
<reference evidence="1 2" key="1">
    <citation type="submission" date="2024-01" db="EMBL/GenBank/DDBJ databases">
        <title>The complete chloroplast genome sequence of Lithospermum erythrorhizon: insights into the phylogenetic relationship among Boraginaceae species and the maternal lineages of purple gromwells.</title>
        <authorList>
            <person name="Okada T."/>
            <person name="Watanabe K."/>
        </authorList>
    </citation>
    <scope>NUCLEOTIDE SEQUENCE [LARGE SCALE GENOMIC DNA]</scope>
</reference>
<accession>A0AAV3PTE4</accession>